<feature type="binding site" evidence="4">
    <location>
        <position position="387"/>
    </location>
    <ligand>
        <name>S-adenosyl-L-methionine</name>
        <dbReference type="ChEBI" id="CHEBI:59789"/>
    </ligand>
</feature>
<dbReference type="PROSITE" id="PS51687">
    <property type="entry name" value="SAM_MT_RNA_M5U"/>
    <property type="match status" value="1"/>
</dbReference>
<evidence type="ECO:0000256" key="5">
    <source>
        <dbReference type="PROSITE-ProRule" id="PRU10015"/>
    </source>
</evidence>
<comment type="similarity">
    <text evidence="4">Belongs to the class I-like SAM-binding methyltransferase superfamily. RNA M5U methyltransferase family.</text>
</comment>
<protein>
    <submittedName>
        <fullName evidence="7">23S rRNA (Uracil1939-C5)-methyltransferase</fullName>
        <ecNumber evidence="7">2.1.1.190</ecNumber>
    </submittedName>
</protein>
<dbReference type="SUPFAM" id="SSF53335">
    <property type="entry name" value="S-adenosyl-L-methionine-dependent methyltransferases"/>
    <property type="match status" value="1"/>
</dbReference>
<dbReference type="RefSeq" id="WP_244681668.1">
    <property type="nucleotide sequence ID" value="NZ_JALIRM010000008.1"/>
</dbReference>
<dbReference type="PANTHER" id="PTHR11061:SF30">
    <property type="entry name" value="TRNA (URACIL(54)-C(5))-METHYLTRANSFERASE"/>
    <property type="match status" value="1"/>
</dbReference>
<dbReference type="Pfam" id="PF01938">
    <property type="entry name" value="TRAM"/>
    <property type="match status" value="1"/>
</dbReference>
<evidence type="ECO:0000256" key="4">
    <source>
        <dbReference type="PROSITE-ProRule" id="PRU01024"/>
    </source>
</evidence>
<dbReference type="PANTHER" id="PTHR11061">
    <property type="entry name" value="RNA M5U METHYLTRANSFERASE"/>
    <property type="match status" value="1"/>
</dbReference>
<keyword evidence="2 4" id="KW-0808">Transferase</keyword>
<dbReference type="InterPro" id="IPR012340">
    <property type="entry name" value="NA-bd_OB-fold"/>
</dbReference>
<feature type="binding site" evidence="4">
    <location>
        <position position="318"/>
    </location>
    <ligand>
        <name>S-adenosyl-L-methionine</name>
        <dbReference type="ChEBI" id="CHEBI:59789"/>
    </ligand>
</feature>
<evidence type="ECO:0000259" key="6">
    <source>
        <dbReference type="PROSITE" id="PS50926"/>
    </source>
</evidence>
<dbReference type="InterPro" id="IPR002792">
    <property type="entry name" value="TRAM_dom"/>
</dbReference>
<gene>
    <name evidence="7" type="ORF">J2S14_002166</name>
</gene>
<dbReference type="Gene3D" id="2.40.50.140">
    <property type="entry name" value="Nucleic acid-binding proteins"/>
    <property type="match status" value="1"/>
</dbReference>
<feature type="domain" description="TRAM" evidence="6">
    <location>
        <begin position="5"/>
        <end position="65"/>
    </location>
</feature>
<dbReference type="InterPro" id="IPR030390">
    <property type="entry name" value="MeTrfase_TrmA_AS"/>
</dbReference>
<proteinExistence type="inferred from homology"/>
<dbReference type="Pfam" id="PF05958">
    <property type="entry name" value="tRNA_U5-meth_tr"/>
    <property type="match status" value="1"/>
</dbReference>
<feature type="active site" description="Nucleophile" evidence="4">
    <location>
        <position position="414"/>
    </location>
</feature>
<keyword evidence="3 4" id="KW-0949">S-adenosyl-L-methionine</keyword>
<feature type="binding site" evidence="4">
    <location>
        <position position="339"/>
    </location>
    <ligand>
        <name>S-adenosyl-L-methionine</name>
        <dbReference type="ChEBI" id="CHEBI:59789"/>
    </ligand>
</feature>
<keyword evidence="1 4" id="KW-0489">Methyltransferase</keyword>
<evidence type="ECO:0000313" key="8">
    <source>
        <dbReference type="Proteomes" id="UP001232343"/>
    </source>
</evidence>
<dbReference type="CDD" id="cd02440">
    <property type="entry name" value="AdoMet_MTases"/>
    <property type="match status" value="1"/>
</dbReference>
<dbReference type="EC" id="2.1.1.190" evidence="7"/>
<dbReference type="Gene3D" id="2.40.50.1070">
    <property type="match status" value="1"/>
</dbReference>
<reference evidence="7 8" key="1">
    <citation type="submission" date="2023-07" db="EMBL/GenBank/DDBJ databases">
        <title>Genomic Encyclopedia of Type Strains, Phase IV (KMG-IV): sequencing the most valuable type-strain genomes for metagenomic binning, comparative biology and taxonomic classification.</title>
        <authorList>
            <person name="Goeker M."/>
        </authorList>
    </citation>
    <scope>NUCLEOTIDE SEQUENCE [LARGE SCALE GENOMIC DNA]</scope>
    <source>
        <strain evidence="7 8">DSM 27848</strain>
    </source>
</reference>
<dbReference type="PROSITE" id="PS50926">
    <property type="entry name" value="TRAM"/>
    <property type="match status" value="1"/>
</dbReference>
<evidence type="ECO:0000256" key="2">
    <source>
        <dbReference type="ARBA" id="ARBA00022679"/>
    </source>
</evidence>
<dbReference type="InterPro" id="IPR010280">
    <property type="entry name" value="U5_MeTrfase_fam"/>
</dbReference>
<name>A0ABU0D4L7_9BACI</name>
<sequence>MAKIQAPVNKNDYIDVTFEDLTHDGNGVAKVDGYPLFVPNGLPGEKAKIKVTKLNKGYGFGRLIELHEESKYRVEPVCPIYKECGGCQLQHLSYEGQMIAKEKQVRDVLERIGKLENVTVHPVLGMDEPWRYRNKSQVPIGEHEGGLIGGFYQRRSHDIIDMEKCLIQMEQNDVILQKVKEICSKYGVKAYNEQTHKGTLRHVMARTGKKTGEMMIVLITRTADMPNRKQIVEEIAEATPGIKSIVQNVNSKRTNVIFGDQTTVLWGEEVIYDYIGDIKFAISARSFYQVNPDQTKVLYDKALEYANLSGEETVIDAYCGIGTISLFLAQKAQKVYGVEIVPEAIEDAKRNAELNGIINVEFAVGEAETVIPNWYNQGIQADVLVVDPPRKGCDQELLDTIINMKPKKVVYVSCNPATLARDLRILEDGGYKTVEVQPVDMFPQTMHVECVVQLVL</sequence>
<evidence type="ECO:0000256" key="3">
    <source>
        <dbReference type="ARBA" id="ARBA00022691"/>
    </source>
</evidence>
<dbReference type="GO" id="GO:0008168">
    <property type="term" value="F:methyltransferase activity"/>
    <property type="evidence" value="ECO:0007669"/>
    <property type="project" value="UniProtKB-KW"/>
</dbReference>
<dbReference type="GO" id="GO:0032259">
    <property type="term" value="P:methylation"/>
    <property type="evidence" value="ECO:0007669"/>
    <property type="project" value="UniProtKB-KW"/>
</dbReference>
<evidence type="ECO:0000313" key="7">
    <source>
        <dbReference type="EMBL" id="MDQ0343352.1"/>
    </source>
</evidence>
<feature type="active site" evidence="5">
    <location>
        <position position="414"/>
    </location>
</feature>
<dbReference type="Gene3D" id="3.40.50.150">
    <property type="entry name" value="Vaccinia Virus protein VP39"/>
    <property type="match status" value="1"/>
</dbReference>
<dbReference type="InterPro" id="IPR030391">
    <property type="entry name" value="MeTrfase_TrmA_CS"/>
</dbReference>
<dbReference type="NCBIfam" id="TIGR00479">
    <property type="entry name" value="rumA"/>
    <property type="match status" value="1"/>
</dbReference>
<comment type="caution">
    <text evidence="7">The sequence shown here is derived from an EMBL/GenBank/DDBJ whole genome shotgun (WGS) entry which is preliminary data.</text>
</comment>
<dbReference type="PROSITE" id="PS01230">
    <property type="entry name" value="TRMA_1"/>
    <property type="match status" value="1"/>
</dbReference>
<dbReference type="Proteomes" id="UP001232343">
    <property type="component" value="Unassembled WGS sequence"/>
</dbReference>
<dbReference type="EMBL" id="JAUSUO010000004">
    <property type="protein sequence ID" value="MDQ0343352.1"/>
    <property type="molecule type" value="Genomic_DNA"/>
</dbReference>
<keyword evidence="8" id="KW-1185">Reference proteome</keyword>
<dbReference type="SUPFAM" id="SSF50249">
    <property type="entry name" value="Nucleic acid-binding proteins"/>
    <property type="match status" value="1"/>
</dbReference>
<dbReference type="PROSITE" id="PS01231">
    <property type="entry name" value="TRMA_2"/>
    <property type="match status" value="1"/>
</dbReference>
<evidence type="ECO:0000256" key="1">
    <source>
        <dbReference type="ARBA" id="ARBA00022603"/>
    </source>
</evidence>
<accession>A0ABU0D4L7</accession>
<organism evidence="7 8">
    <name type="scientific">Lederbergia wuyishanensis</name>
    <dbReference type="NCBI Taxonomy" id="1347903"/>
    <lineage>
        <taxon>Bacteria</taxon>
        <taxon>Bacillati</taxon>
        <taxon>Bacillota</taxon>
        <taxon>Bacilli</taxon>
        <taxon>Bacillales</taxon>
        <taxon>Bacillaceae</taxon>
        <taxon>Lederbergia</taxon>
    </lineage>
</organism>
<feature type="binding site" evidence="4">
    <location>
        <position position="289"/>
    </location>
    <ligand>
        <name>S-adenosyl-L-methionine</name>
        <dbReference type="ChEBI" id="CHEBI:59789"/>
    </ligand>
</feature>
<dbReference type="InterPro" id="IPR029063">
    <property type="entry name" value="SAM-dependent_MTases_sf"/>
</dbReference>